<accession>A0A380TE69</accession>
<comment type="similarity">
    <text evidence="1">Belongs to the sulfatase family.</text>
</comment>
<evidence type="ECO:0000313" key="6">
    <source>
        <dbReference type="EMBL" id="SUS06586.1"/>
    </source>
</evidence>
<proteinExistence type="inferred from homology"/>
<dbReference type="SUPFAM" id="SSF53649">
    <property type="entry name" value="Alkaline phosphatase-like"/>
    <property type="match status" value="1"/>
</dbReference>
<sequence length="521" mass="55874">MKIRSELLLFTALLPLAAPAADSSARAAPNIVYILADDLGYGDVQCFNPQRGKIPTPHMDRLAREGMMLTDAHSGSAVCTPTRYGVLTGRYAWRTRLQEGVLWGLSAPLITPDRFTVGKLLQQQGYETAGFGKWHLGMDFPGGPTDAPEVDDVKIEYSKPIGNGPVTRGFDTFFGISASLDMAPYVYVENDRAHTPATMIQHEWFRSGISAADFHAINVLSELTQRVTDYIGQRPGAGRGGAKPFFIYCALTSPHTPIVPEPAWKGRSGLGEYGDFVMQTDAAVGAILAALDRAGLAQNTLVIVTSDNGCSANPAKAAELEKLGHYPSAQFHGYKSDIWEGGHRVPFIARWPGHIRAESTSDRTTCLTDLLATAAELTGAKVPANAGEDSVSLLPTLLGRSQAPRPAVIHHSISGHFAIREGRWKLILAAGSAGWSSPTEVEAAKRKLPEIQLYDMDADPGEQHNIAAGNPAVVARLDALLTKYVAEGRSTPGAITVNDVPITIRKTLQSGVPIAAPKKVD</sequence>
<dbReference type="PROSITE" id="PS00523">
    <property type="entry name" value="SULFATASE_1"/>
    <property type="match status" value="1"/>
</dbReference>
<reference evidence="6" key="1">
    <citation type="submission" date="2018-07" db="EMBL/GenBank/DDBJ databases">
        <authorList>
            <person name="Quirk P.G."/>
            <person name="Krulwich T.A."/>
        </authorList>
    </citation>
    <scope>NUCLEOTIDE SEQUENCE</scope>
</reference>
<protein>
    <submittedName>
        <fullName evidence="6">Arylsulfatase</fullName>
        <ecNumber evidence="6">3.1.6.1</ecNumber>
    </submittedName>
</protein>
<dbReference type="EMBL" id="UIDG01000223">
    <property type="protein sequence ID" value="SUS06586.1"/>
    <property type="molecule type" value="Genomic_DNA"/>
</dbReference>
<keyword evidence="3 6" id="KW-0378">Hydrolase</keyword>
<name>A0A380TE69_9ZZZZ</name>
<keyword evidence="4" id="KW-0106">Calcium</keyword>
<organism evidence="6">
    <name type="scientific">metagenome</name>
    <dbReference type="NCBI Taxonomy" id="256318"/>
    <lineage>
        <taxon>unclassified sequences</taxon>
        <taxon>metagenomes</taxon>
    </lineage>
</organism>
<evidence type="ECO:0000256" key="1">
    <source>
        <dbReference type="ARBA" id="ARBA00008779"/>
    </source>
</evidence>
<dbReference type="InterPro" id="IPR000917">
    <property type="entry name" value="Sulfatase_N"/>
</dbReference>
<dbReference type="AlphaFoldDB" id="A0A380TE69"/>
<dbReference type="InterPro" id="IPR024607">
    <property type="entry name" value="Sulfatase_CS"/>
</dbReference>
<evidence type="ECO:0000256" key="3">
    <source>
        <dbReference type="ARBA" id="ARBA00022801"/>
    </source>
</evidence>
<evidence type="ECO:0000259" key="5">
    <source>
        <dbReference type="Pfam" id="PF00884"/>
    </source>
</evidence>
<dbReference type="PANTHER" id="PTHR42693:SF53">
    <property type="entry name" value="ENDO-4-O-SULFATASE"/>
    <property type="match status" value="1"/>
</dbReference>
<dbReference type="InterPro" id="IPR017850">
    <property type="entry name" value="Alkaline_phosphatase_core_sf"/>
</dbReference>
<dbReference type="EC" id="3.1.6.1" evidence="6"/>
<dbReference type="Gene3D" id="3.30.1120.10">
    <property type="match status" value="1"/>
</dbReference>
<dbReference type="CDD" id="cd16143">
    <property type="entry name" value="ARS_like"/>
    <property type="match status" value="1"/>
</dbReference>
<gene>
    <name evidence="6" type="primary">atsA</name>
    <name evidence="6" type="ORF">DF3PB_30039</name>
</gene>
<dbReference type="PANTHER" id="PTHR42693">
    <property type="entry name" value="ARYLSULFATASE FAMILY MEMBER"/>
    <property type="match status" value="1"/>
</dbReference>
<dbReference type="GO" id="GO:0046872">
    <property type="term" value="F:metal ion binding"/>
    <property type="evidence" value="ECO:0007669"/>
    <property type="project" value="UniProtKB-KW"/>
</dbReference>
<dbReference type="GO" id="GO:0004065">
    <property type="term" value="F:arylsulfatase activity"/>
    <property type="evidence" value="ECO:0007669"/>
    <property type="project" value="UniProtKB-EC"/>
</dbReference>
<feature type="domain" description="Sulfatase N-terminal" evidence="5">
    <location>
        <begin position="29"/>
        <end position="380"/>
    </location>
</feature>
<evidence type="ECO:0000256" key="4">
    <source>
        <dbReference type="ARBA" id="ARBA00022837"/>
    </source>
</evidence>
<dbReference type="InterPro" id="IPR050738">
    <property type="entry name" value="Sulfatase"/>
</dbReference>
<dbReference type="Pfam" id="PF00884">
    <property type="entry name" value="Sulfatase"/>
    <property type="match status" value="1"/>
</dbReference>
<keyword evidence="2" id="KW-0479">Metal-binding</keyword>
<evidence type="ECO:0000256" key="2">
    <source>
        <dbReference type="ARBA" id="ARBA00022723"/>
    </source>
</evidence>
<dbReference type="Gene3D" id="3.40.720.10">
    <property type="entry name" value="Alkaline Phosphatase, subunit A"/>
    <property type="match status" value="1"/>
</dbReference>